<gene>
    <name evidence="3" type="ORF">M431DRAFT_8665</name>
</gene>
<evidence type="ECO:0000256" key="1">
    <source>
        <dbReference type="ARBA" id="ARBA00005986"/>
    </source>
</evidence>
<dbReference type="GO" id="GO:0016491">
    <property type="term" value="F:oxidoreductase activity"/>
    <property type="evidence" value="ECO:0007669"/>
    <property type="project" value="InterPro"/>
</dbReference>
<dbReference type="GeneID" id="36632289"/>
<dbReference type="STRING" id="983964.A0A2T4A318"/>
<dbReference type="SUPFAM" id="SSF54909">
    <property type="entry name" value="Dimeric alpha+beta barrel"/>
    <property type="match status" value="1"/>
</dbReference>
<evidence type="ECO:0000259" key="2">
    <source>
        <dbReference type="Pfam" id="PF07110"/>
    </source>
</evidence>
<proteinExistence type="inferred from homology"/>
<organism evidence="3 4">
    <name type="scientific">Trichoderma harzianum CBS 226.95</name>
    <dbReference type="NCBI Taxonomy" id="983964"/>
    <lineage>
        <taxon>Eukaryota</taxon>
        <taxon>Fungi</taxon>
        <taxon>Dikarya</taxon>
        <taxon>Ascomycota</taxon>
        <taxon>Pezizomycotina</taxon>
        <taxon>Sordariomycetes</taxon>
        <taxon>Hypocreomycetidae</taxon>
        <taxon>Hypocreales</taxon>
        <taxon>Hypocreaceae</taxon>
        <taxon>Trichoderma</taxon>
    </lineage>
</organism>
<dbReference type="InterPro" id="IPR011008">
    <property type="entry name" value="Dimeric_a/b-barrel"/>
</dbReference>
<evidence type="ECO:0000313" key="4">
    <source>
        <dbReference type="Proteomes" id="UP000241690"/>
    </source>
</evidence>
<name>A0A2T4A318_TRIHA</name>
<dbReference type="Gene3D" id="3.30.70.100">
    <property type="match status" value="1"/>
</dbReference>
<accession>A0A2T4A318</accession>
<dbReference type="EMBL" id="KZ679686">
    <property type="protein sequence ID" value="PTB51467.1"/>
    <property type="molecule type" value="Genomic_DNA"/>
</dbReference>
<keyword evidence="4" id="KW-1185">Reference proteome</keyword>
<dbReference type="Pfam" id="PF07110">
    <property type="entry name" value="EthD"/>
    <property type="match status" value="1"/>
</dbReference>
<feature type="domain" description="EthD" evidence="2">
    <location>
        <begin position="18"/>
        <end position="113"/>
    </location>
</feature>
<sequence>MTSNFETGIKATFLGTKKHGMTDEEFEQHYTKIHIPMVAEILVRHNVLQYSVQFITRKNKEKIQALFNNAVESIDCDAVVTTIFPDMDALEATFADPDLPAKLHPDEKNFTEDDRRMVIGKEYFGVRDGKRVD</sequence>
<evidence type="ECO:0000313" key="3">
    <source>
        <dbReference type="EMBL" id="PTB51467.1"/>
    </source>
</evidence>
<dbReference type="Proteomes" id="UP000241690">
    <property type="component" value="Unassembled WGS sequence"/>
</dbReference>
<dbReference type="InterPro" id="IPR009799">
    <property type="entry name" value="EthD_dom"/>
</dbReference>
<protein>
    <recommendedName>
        <fullName evidence="2">EthD domain-containing protein</fullName>
    </recommendedName>
</protein>
<dbReference type="AlphaFoldDB" id="A0A2T4A318"/>
<reference evidence="3 4" key="1">
    <citation type="submission" date="2016-07" db="EMBL/GenBank/DDBJ databases">
        <title>Multiple horizontal gene transfer events from other fungi enriched the ability of initially mycotrophic Trichoderma (Ascomycota) to feed on dead plant biomass.</title>
        <authorList>
            <consortium name="DOE Joint Genome Institute"/>
            <person name="Aerts A."/>
            <person name="Atanasova L."/>
            <person name="Chenthamara K."/>
            <person name="Zhang J."/>
            <person name="Grujic M."/>
            <person name="Henrissat B."/>
            <person name="Kuo A."/>
            <person name="Salamov A."/>
            <person name="Lipzen A."/>
            <person name="Labutti K."/>
            <person name="Barry K."/>
            <person name="Miao Y."/>
            <person name="Rahimi M.J."/>
            <person name="Shen Q."/>
            <person name="Grigoriev I.V."/>
            <person name="Kubicek C.P."/>
            <person name="Druzhinina I.S."/>
        </authorList>
    </citation>
    <scope>NUCLEOTIDE SEQUENCE [LARGE SCALE GENOMIC DNA]</scope>
    <source>
        <strain evidence="3 4">CBS 226.95</strain>
    </source>
</reference>
<comment type="similarity">
    <text evidence="1">Belongs to the tpcK family.</text>
</comment>
<dbReference type="RefSeq" id="XP_024771144.1">
    <property type="nucleotide sequence ID" value="XM_024923706.1"/>
</dbReference>